<feature type="domain" description="Thioester reductase (TE)" evidence="5">
    <location>
        <begin position="434"/>
        <end position="666"/>
    </location>
</feature>
<dbReference type="PANTHER" id="PTHR13393">
    <property type="entry name" value="SAM-DEPENDENT METHYLTRANSFERASE"/>
    <property type="match status" value="1"/>
</dbReference>
<dbReference type="VEuPathDB" id="FungiDB:AO090701001044"/>
<sequence>MRVIRNNIYKDDVDFATLALQSPEFAKYLKPNNQLDFSDPDAVRQLSKSLLQRDFGLNVHIPENRLCPPVPNRLNYILWLQSLLDTTGKEYRDDYDPDRKVVGLDMYCSLHQYGPQWNFVATDIDDENIRTSQEAVSGNNLDSRIRVVKTDTSGDLIPLDKLEVEGLDFTMCNPPFYTSREELVSSAQAKERPPFSACTGAEVEMVTQGGEVAFVSRMIEESLRLRQKVLWYTSMLGKLSSVSILVEKLIGHGNHNYAVTEFVQGSKTRRWAIAWSWGDLRPSVDVARSITTFPKHLLPFPSEYVFNIPNGSIDDASQKLDKELASLSLQWIWRSNLAMGVGFAMENVWSRQARRKMKGSAEAMQSIDVDDSRAALGFKVQLRKEGIEEKGVRVLIRWLKGTDSVLFESFCGMVKRKLEGRKLLSKWREWLPPNIVNKVYDTKRLIVLDGDILLPNLGFLQSELGMIRDEDHIIIHAASSINLGSALKRVSDPIIGASEIMANLAFTCKRLDRFIYVSSAYSNAHLYPRGPDADVQINEEICEPGRQSLVLDELNEVRKSGTSQAYEAENFPWAYAYAKHITERLLQHYFSVHAAEKKLLIIRPCVIRPAQHFPFPGYNMPMSSPITMTVTAFALALTREVRIATKMDDPDGRVTIDEVPVDVVADRLLCHLAMGTSGCIHRR</sequence>
<dbReference type="InterPro" id="IPR010286">
    <property type="entry name" value="METTL16/RlmF"/>
</dbReference>
<evidence type="ECO:0000256" key="4">
    <source>
        <dbReference type="ARBA" id="ARBA00022679"/>
    </source>
</evidence>
<accession>A0A1S9DW33</accession>
<dbReference type="FunFam" id="3.40.50.150:FF:000813">
    <property type="match status" value="1"/>
</dbReference>
<dbReference type="VEuPathDB" id="FungiDB:AO090005000434"/>
<dbReference type="Pfam" id="PF07993">
    <property type="entry name" value="NAD_binding_4"/>
    <property type="match status" value="1"/>
</dbReference>
<dbReference type="InterPro" id="IPR036291">
    <property type="entry name" value="NAD(P)-bd_dom_sf"/>
</dbReference>
<dbReference type="SUPFAM" id="SSF51735">
    <property type="entry name" value="NAD(P)-binding Rossmann-fold domains"/>
    <property type="match status" value="1"/>
</dbReference>
<evidence type="ECO:0000256" key="2">
    <source>
        <dbReference type="ARBA" id="ARBA00022553"/>
    </source>
</evidence>
<dbReference type="GO" id="GO:0005634">
    <property type="term" value="C:nucleus"/>
    <property type="evidence" value="ECO:0007669"/>
    <property type="project" value="TreeGrafter"/>
</dbReference>
<evidence type="ECO:0000313" key="6">
    <source>
        <dbReference type="EMBL" id="OOO13277.1"/>
    </source>
</evidence>
<organism evidence="6 7">
    <name type="scientific">Aspergillus oryzae</name>
    <name type="common">Yellow koji mold</name>
    <dbReference type="NCBI Taxonomy" id="5062"/>
    <lineage>
        <taxon>Eukaryota</taxon>
        <taxon>Fungi</taxon>
        <taxon>Dikarya</taxon>
        <taxon>Ascomycota</taxon>
        <taxon>Pezizomycotina</taxon>
        <taxon>Eurotiomycetes</taxon>
        <taxon>Eurotiomycetidae</taxon>
        <taxon>Eurotiales</taxon>
        <taxon>Aspergillaceae</taxon>
        <taxon>Aspergillus</taxon>
        <taxon>Aspergillus subgen. Circumdati</taxon>
    </lineage>
</organism>
<dbReference type="GO" id="GO:0070475">
    <property type="term" value="P:rRNA base methylation"/>
    <property type="evidence" value="ECO:0007669"/>
    <property type="project" value="TreeGrafter"/>
</dbReference>
<keyword evidence="3" id="KW-0489">Methyltransferase</keyword>
<proteinExistence type="predicted"/>
<gene>
    <name evidence="6" type="ORF">OAory_01010260</name>
</gene>
<protein>
    <recommendedName>
        <fullName evidence="5">Thioester reductase (TE) domain-containing protein</fullName>
    </recommendedName>
</protein>
<dbReference type="Proteomes" id="UP000190312">
    <property type="component" value="Unassembled WGS sequence"/>
</dbReference>
<name>A0A1S9DW33_ASPOZ</name>
<dbReference type="Gene3D" id="3.40.50.720">
    <property type="entry name" value="NAD(P)-binding Rossmann-like Domain"/>
    <property type="match status" value="1"/>
</dbReference>
<evidence type="ECO:0000256" key="1">
    <source>
        <dbReference type="ARBA" id="ARBA00022450"/>
    </source>
</evidence>
<dbReference type="PANTHER" id="PTHR13393:SF0">
    <property type="entry name" value="RNA N6-ADENOSINE-METHYLTRANSFERASE METTL16"/>
    <property type="match status" value="1"/>
</dbReference>
<dbReference type="OrthoDB" id="514248at2759"/>
<comment type="caution">
    <text evidence="6">The sequence shown here is derived from an EMBL/GenBank/DDBJ whole genome shotgun (WGS) entry which is preliminary data.</text>
</comment>
<dbReference type="Pfam" id="PF05971">
    <property type="entry name" value="Methyltransf_10"/>
    <property type="match status" value="1"/>
</dbReference>
<keyword evidence="1" id="KW-0596">Phosphopantetheine</keyword>
<reference evidence="6 7" key="1">
    <citation type="submission" date="2016-10" db="EMBL/GenBank/DDBJ databases">
        <title>Genome sequencing of Aspergillus oryzae BCC7051.</title>
        <authorList>
            <person name="Thammarongtham C."/>
            <person name="Vorapreeda T."/>
            <person name="Nookaew I."/>
            <person name="Srisuk T."/>
            <person name="Land M."/>
            <person name="Jeennor S."/>
            <person name="Laoteng K."/>
        </authorList>
    </citation>
    <scope>NUCLEOTIDE SEQUENCE [LARGE SCALE GENOMIC DNA]</scope>
    <source>
        <strain evidence="6 7">BCC7051</strain>
    </source>
</reference>
<evidence type="ECO:0000259" key="5">
    <source>
        <dbReference type="Pfam" id="PF07993"/>
    </source>
</evidence>
<dbReference type="GO" id="GO:0008168">
    <property type="term" value="F:methyltransferase activity"/>
    <property type="evidence" value="ECO:0007669"/>
    <property type="project" value="UniProtKB-KW"/>
</dbReference>
<dbReference type="InterPro" id="IPR029063">
    <property type="entry name" value="SAM-dependent_MTases_sf"/>
</dbReference>
<evidence type="ECO:0000256" key="3">
    <source>
        <dbReference type="ARBA" id="ARBA00022603"/>
    </source>
</evidence>
<keyword evidence="4" id="KW-0808">Transferase</keyword>
<dbReference type="InterPro" id="IPR013120">
    <property type="entry name" value="FAR_NAD-bd"/>
</dbReference>
<dbReference type="CDD" id="cd02440">
    <property type="entry name" value="AdoMet_MTases"/>
    <property type="match status" value="1"/>
</dbReference>
<dbReference type="EMBL" id="MKZY01000002">
    <property type="protein sequence ID" value="OOO13277.1"/>
    <property type="molecule type" value="Genomic_DNA"/>
</dbReference>
<keyword evidence="2" id="KW-0597">Phosphoprotein</keyword>
<evidence type="ECO:0000313" key="7">
    <source>
        <dbReference type="Proteomes" id="UP000190312"/>
    </source>
</evidence>
<dbReference type="Gene3D" id="3.40.50.150">
    <property type="entry name" value="Vaccinia Virus protein VP39"/>
    <property type="match status" value="1"/>
</dbReference>
<dbReference type="SUPFAM" id="SSF53335">
    <property type="entry name" value="S-adenosyl-L-methionine-dependent methyltransferases"/>
    <property type="match status" value="1"/>
</dbReference>
<dbReference type="AlphaFoldDB" id="A0A1S9DW33"/>